<dbReference type="Proteomes" id="UP001652503">
    <property type="component" value="Unassembled WGS sequence"/>
</dbReference>
<comment type="caution">
    <text evidence="2">The sequence shown here is derived from an EMBL/GenBank/DDBJ whole genome shotgun (WGS) entry which is preliminary data.</text>
</comment>
<organism evidence="2 3">
    <name type="scientific">Albidovulum sediminicola</name>
    <dbReference type="NCBI Taxonomy" id="2984331"/>
    <lineage>
        <taxon>Bacteria</taxon>
        <taxon>Pseudomonadati</taxon>
        <taxon>Pseudomonadota</taxon>
        <taxon>Alphaproteobacteria</taxon>
        <taxon>Rhodobacterales</taxon>
        <taxon>Paracoccaceae</taxon>
        <taxon>Albidovulum</taxon>
    </lineage>
</organism>
<evidence type="ECO:0000256" key="1">
    <source>
        <dbReference type="SAM" id="SignalP"/>
    </source>
</evidence>
<dbReference type="EMBL" id="JAOWLA010000003">
    <property type="protein sequence ID" value="MCV2863935.1"/>
    <property type="molecule type" value="Genomic_DNA"/>
</dbReference>
<name>A0ABT2YYS0_9RHOB</name>
<dbReference type="RefSeq" id="WP_263720406.1">
    <property type="nucleotide sequence ID" value="NZ_JAOWLA010000003.1"/>
</dbReference>
<feature type="signal peptide" evidence="1">
    <location>
        <begin position="1"/>
        <end position="18"/>
    </location>
</feature>
<feature type="chain" id="PRO_5046078736" description="SnoaL-like domain-containing protein" evidence="1">
    <location>
        <begin position="19"/>
        <end position="179"/>
    </location>
</feature>
<proteinExistence type="predicted"/>
<evidence type="ECO:0000313" key="2">
    <source>
        <dbReference type="EMBL" id="MCV2863935.1"/>
    </source>
</evidence>
<evidence type="ECO:0008006" key="4">
    <source>
        <dbReference type="Google" id="ProtNLM"/>
    </source>
</evidence>
<keyword evidence="1" id="KW-0732">Signal</keyword>
<keyword evidence="3" id="KW-1185">Reference proteome</keyword>
<sequence length="179" mass="18951">MRLAAILLSLVLALPAQARPLTGEEAESLSVSVDAYLDAIGAGNAEKIVATMPPRILNVFAGASGTEVSKLTEVLTEQTATLMKGSTFTDLAAGKSKLKAEDGTMPDGSTVTWVLIPTRFTATANGISTINEQPLLAVKEDDAWYFLRIDGPERQQFAAIAYPFLASVNMPEATVRPAP</sequence>
<protein>
    <recommendedName>
        <fullName evidence="4">SnoaL-like domain-containing protein</fullName>
    </recommendedName>
</protein>
<evidence type="ECO:0000313" key="3">
    <source>
        <dbReference type="Proteomes" id="UP001652503"/>
    </source>
</evidence>
<reference evidence="2 3" key="1">
    <citation type="submission" date="2022-10" db="EMBL/GenBank/DDBJ databases">
        <title>Defluviimonas sp. nov., isolated from ocean surface water.</title>
        <authorList>
            <person name="He W."/>
            <person name="Wang L."/>
            <person name="Zhang D.-F."/>
        </authorList>
    </citation>
    <scope>NUCLEOTIDE SEQUENCE [LARGE SCALE GENOMIC DNA]</scope>
    <source>
        <strain evidence="2 3">WL0075</strain>
    </source>
</reference>
<gene>
    <name evidence="2" type="ORF">OE647_04170</name>
</gene>
<accession>A0ABT2YYS0</accession>